<dbReference type="Gene3D" id="3.40.50.10490">
    <property type="entry name" value="Glucose-6-phosphate isomerase like protein, domain 1"/>
    <property type="match status" value="1"/>
</dbReference>
<dbReference type="EMBL" id="JAQQBS010000004">
    <property type="protein sequence ID" value="KAK0170125.1"/>
    <property type="molecule type" value="Genomic_DNA"/>
</dbReference>
<dbReference type="InterPro" id="IPR032281">
    <property type="entry name" value="Ribosomal_uS2_C"/>
</dbReference>
<name>A0AA39KQH8_9HYME</name>
<proteinExistence type="inferred from homology"/>
<dbReference type="HAMAP" id="MF_03015">
    <property type="entry name" value="Ribosomal_S2_euk"/>
    <property type="match status" value="1"/>
</dbReference>
<reference evidence="11" key="1">
    <citation type="journal article" date="2023" name="bioRxiv">
        <title>Scaffold-level genome assemblies of two parasitoid biocontrol wasps reveal the parthenogenesis mechanism and an associated novel virus.</title>
        <authorList>
            <person name="Inwood S."/>
            <person name="Skelly J."/>
            <person name="Guhlin J."/>
            <person name="Harrop T."/>
            <person name="Goldson S."/>
            <person name="Dearden P."/>
        </authorList>
    </citation>
    <scope>NUCLEOTIDE SEQUENCE</scope>
    <source>
        <strain evidence="11">Irish</strain>
        <tissue evidence="11">Whole body</tissue>
    </source>
</reference>
<dbReference type="InterPro" id="IPR005707">
    <property type="entry name" value="Ribosomal_uS2_euk/arc"/>
</dbReference>
<dbReference type="AlphaFoldDB" id="A0AA39KQH8"/>
<dbReference type="SUPFAM" id="SSF54292">
    <property type="entry name" value="2Fe-2S ferredoxin-like"/>
    <property type="match status" value="1"/>
</dbReference>
<dbReference type="InterPro" id="IPR001865">
    <property type="entry name" value="Ribosomal_uS2"/>
</dbReference>
<dbReference type="GO" id="GO:0051537">
    <property type="term" value="F:2 iron, 2 sulfur cluster binding"/>
    <property type="evidence" value="ECO:0007669"/>
    <property type="project" value="UniProtKB-KW"/>
</dbReference>
<comment type="caution">
    <text evidence="11">The sequence shown here is derived from an EMBL/GenBank/DDBJ whole genome shotgun (WGS) entry which is preliminary data.</text>
</comment>
<dbReference type="InterPro" id="IPR023591">
    <property type="entry name" value="Ribosomal_uS2_flav_dom_sf"/>
</dbReference>
<keyword evidence="4" id="KW-0001">2Fe-2S</keyword>
<dbReference type="PRINTS" id="PR00395">
    <property type="entry name" value="RIBOSOMALS2"/>
</dbReference>
<dbReference type="Proteomes" id="UP001168990">
    <property type="component" value="Unassembled WGS sequence"/>
</dbReference>
<evidence type="ECO:0000256" key="1">
    <source>
        <dbReference type="ARBA" id="ARBA00004496"/>
    </source>
</evidence>
<dbReference type="GO" id="GO:0140647">
    <property type="term" value="P:P450-containing electron transport chain"/>
    <property type="evidence" value="ECO:0007669"/>
    <property type="project" value="InterPro"/>
</dbReference>
<dbReference type="GO" id="GO:0022627">
    <property type="term" value="C:cytosolic small ribosomal subunit"/>
    <property type="evidence" value="ECO:0007669"/>
    <property type="project" value="UniProtKB-UniRule"/>
</dbReference>
<organism evidence="11 12">
    <name type="scientific">Microctonus aethiopoides</name>
    <dbReference type="NCBI Taxonomy" id="144406"/>
    <lineage>
        <taxon>Eukaryota</taxon>
        <taxon>Metazoa</taxon>
        <taxon>Ecdysozoa</taxon>
        <taxon>Arthropoda</taxon>
        <taxon>Hexapoda</taxon>
        <taxon>Insecta</taxon>
        <taxon>Pterygota</taxon>
        <taxon>Neoptera</taxon>
        <taxon>Endopterygota</taxon>
        <taxon>Hymenoptera</taxon>
        <taxon>Apocrita</taxon>
        <taxon>Ichneumonoidea</taxon>
        <taxon>Braconidae</taxon>
        <taxon>Euphorinae</taxon>
        <taxon>Microctonus</taxon>
    </lineage>
</organism>
<dbReference type="InterPro" id="IPR012675">
    <property type="entry name" value="Beta-grasp_dom_sf"/>
</dbReference>
<comment type="function">
    <text evidence="8">Required for the assembly and/or stability of the 40S ribosomal subunit. Required for the processing of the 20S rRNA-precursor to mature 18S rRNA in a late step of the maturation of 40S ribosomal subunits.</text>
</comment>
<dbReference type="PROSITE" id="PS51085">
    <property type="entry name" value="2FE2S_FER_2"/>
    <property type="match status" value="1"/>
</dbReference>
<accession>A0AA39KQH8</accession>
<evidence type="ECO:0000256" key="5">
    <source>
        <dbReference type="ARBA" id="ARBA00022980"/>
    </source>
</evidence>
<evidence type="ECO:0000256" key="8">
    <source>
        <dbReference type="HAMAP-Rule" id="MF_03015"/>
    </source>
</evidence>
<keyword evidence="12" id="KW-1185">Reference proteome</keyword>
<reference evidence="11" key="2">
    <citation type="submission" date="2023-03" db="EMBL/GenBank/DDBJ databases">
        <authorList>
            <person name="Inwood S.N."/>
            <person name="Skelly J.G."/>
            <person name="Guhlin J."/>
            <person name="Harrop T.W.R."/>
            <person name="Goldson S.G."/>
            <person name="Dearden P.K."/>
        </authorList>
    </citation>
    <scope>NUCLEOTIDE SEQUENCE</scope>
    <source>
        <strain evidence="11">Irish</strain>
        <tissue evidence="11">Whole body</tissue>
    </source>
</reference>
<evidence type="ECO:0000256" key="4">
    <source>
        <dbReference type="ARBA" id="ARBA00022714"/>
    </source>
</evidence>
<keyword evidence="6" id="KW-0411">Iron-sulfur</keyword>
<evidence type="ECO:0000256" key="7">
    <source>
        <dbReference type="ARBA" id="ARBA00023274"/>
    </source>
</evidence>
<feature type="domain" description="2Fe-2S ferredoxin-type" evidence="10">
    <location>
        <begin position="349"/>
        <end position="451"/>
    </location>
</feature>
<dbReference type="InterPro" id="IPR001041">
    <property type="entry name" value="2Fe-2S_ferredoxin-type"/>
</dbReference>
<dbReference type="Pfam" id="PF00318">
    <property type="entry name" value="Ribosomal_S2"/>
    <property type="match status" value="2"/>
</dbReference>
<evidence type="ECO:0000256" key="9">
    <source>
        <dbReference type="RuleBase" id="RU003631"/>
    </source>
</evidence>
<keyword evidence="7 8" id="KW-0687">Ribonucleoprotein</keyword>
<dbReference type="CDD" id="cd01425">
    <property type="entry name" value="RPS2"/>
    <property type="match status" value="1"/>
</dbReference>
<comment type="subcellular location">
    <subcellularLocation>
        <location evidence="1 8">Cytoplasm</location>
    </subcellularLocation>
</comment>
<keyword evidence="3 8" id="KW-0963">Cytoplasm</keyword>
<evidence type="ECO:0000256" key="6">
    <source>
        <dbReference type="ARBA" id="ARBA00023014"/>
    </source>
</evidence>
<evidence type="ECO:0000256" key="3">
    <source>
        <dbReference type="ARBA" id="ARBA00022490"/>
    </source>
</evidence>
<gene>
    <name evidence="11" type="ORF">PV328_010725</name>
</gene>
<evidence type="ECO:0000259" key="10">
    <source>
        <dbReference type="PROSITE" id="PS51085"/>
    </source>
</evidence>
<dbReference type="GO" id="GO:0003735">
    <property type="term" value="F:structural constituent of ribosome"/>
    <property type="evidence" value="ECO:0007669"/>
    <property type="project" value="UniProtKB-UniRule"/>
</dbReference>
<comment type="similarity">
    <text evidence="2 8 9">Belongs to the universal ribosomal protein uS2 family.</text>
</comment>
<dbReference type="FunFam" id="3.40.50.10490:FF:000012">
    <property type="entry name" value="40S ribosomal protein SA"/>
    <property type="match status" value="1"/>
</dbReference>
<dbReference type="InterPro" id="IPR036010">
    <property type="entry name" value="2Fe-2S_ferredoxin-like_sf"/>
</dbReference>
<evidence type="ECO:0000313" key="11">
    <source>
        <dbReference type="EMBL" id="KAK0170125.1"/>
    </source>
</evidence>
<evidence type="ECO:0000313" key="12">
    <source>
        <dbReference type="Proteomes" id="UP001168990"/>
    </source>
</evidence>
<protein>
    <recommendedName>
        <fullName evidence="8">Small ribosomal subunit protein uS2</fullName>
    </recommendedName>
</protein>
<dbReference type="CDD" id="cd00207">
    <property type="entry name" value="fer2"/>
    <property type="match status" value="1"/>
</dbReference>
<dbReference type="Gene3D" id="3.10.20.30">
    <property type="match status" value="1"/>
</dbReference>
<dbReference type="PANTHER" id="PTHR11489">
    <property type="entry name" value="40S RIBOSOMAL PROTEIN SA"/>
    <property type="match status" value="1"/>
</dbReference>
<dbReference type="PROSITE" id="PS00814">
    <property type="entry name" value="ADX"/>
    <property type="match status" value="1"/>
</dbReference>
<dbReference type="NCBIfam" id="TIGR01012">
    <property type="entry name" value="uS2_euk_arch"/>
    <property type="match status" value="1"/>
</dbReference>
<keyword evidence="4" id="KW-0479">Metal-binding</keyword>
<keyword evidence="5 8" id="KW-0689">Ribosomal protein</keyword>
<dbReference type="PROSITE" id="PS00963">
    <property type="entry name" value="RIBOSOMAL_S2_2"/>
    <property type="match status" value="1"/>
</dbReference>
<dbReference type="Pfam" id="PF00111">
    <property type="entry name" value="Fer2"/>
    <property type="match status" value="1"/>
</dbReference>
<dbReference type="InterPro" id="IPR027498">
    <property type="entry name" value="Ribosomal_uS2_euk"/>
</dbReference>
<dbReference type="GO" id="GO:0000028">
    <property type="term" value="P:ribosomal small subunit assembly"/>
    <property type="evidence" value="ECO:0007669"/>
    <property type="project" value="UniProtKB-UniRule"/>
</dbReference>
<keyword evidence="4" id="KW-0408">Iron</keyword>
<dbReference type="SUPFAM" id="SSF52313">
    <property type="entry name" value="Ribosomal protein S2"/>
    <property type="match status" value="1"/>
</dbReference>
<dbReference type="InterPro" id="IPR018130">
    <property type="entry name" value="Ribosomal_uS2_CS"/>
</dbReference>
<comment type="subunit">
    <text evidence="8">Component of the small ribosomal subunit. Mature ribosomes consist of a small (40S) and a large (60S) subunit. The 40S subunit contains about 33 different proteins and 1 molecule of RNA (18S). The 60S subunit contains about 49 different proteins and 3 molecules of RNA (28S, 5.8S and 5S). Interacts with ribosomal protein S21.</text>
</comment>
<evidence type="ECO:0000256" key="2">
    <source>
        <dbReference type="ARBA" id="ARBA00006242"/>
    </source>
</evidence>
<dbReference type="Pfam" id="PF16122">
    <property type="entry name" value="40S_SA_C"/>
    <property type="match status" value="1"/>
</dbReference>
<dbReference type="GO" id="GO:0006412">
    <property type="term" value="P:translation"/>
    <property type="evidence" value="ECO:0007669"/>
    <property type="project" value="UniProtKB-UniRule"/>
</dbReference>
<sequence length="464" mass="51493">MSGGLDVLSLKEDDVTKMLAACSHLGSGNVNYQMEQYIYKRRADGAGVNIINLRRTYEKILLAARAIVAIEHPSEVFVISSRPHGQRAVLKFAAYTGATPIAGRFTPGAFTNQIQAAFREPRLLIVTDPLTDHQPITEASYVNIPVIAFCNTDSPLRFVDIAIPCNNKNIHSIGLMWWLLAREVLRLRGSIPRELKWDVVVDLFFYRDPEEAEKEEQAAKEIAPPPPKEFAAVEPTTEAGWGNEVDTVGATTENWADDVAPAATAIPTVAATPAASFATTGDWATQSTEYLYYIMTYAIKTFMARYINRRIYSAGKSAINVGNRCITTTKQLFHGEYEWQDPKSDDEVVNVVFIDKNGKKSLVRGKIGDNALYLAHRYGIEMEGACEASLACTTCHIYVDHDYVNKLPTATDEEEDLLDLAPFLKENSRLGCQIILTKNLDGIEITLPKATRNFYVDGHTPAPH</sequence>
<dbReference type="InterPro" id="IPR018298">
    <property type="entry name" value="Adrenodoxin_Fe-S_BS"/>
</dbReference>